<gene>
    <name evidence="2" type="ORF">HJG63_009617</name>
</gene>
<reference evidence="2 3" key="1">
    <citation type="journal article" date="2020" name="Nature">
        <title>Six reference-quality genomes reveal evolution of bat adaptations.</title>
        <authorList>
            <person name="Jebb D."/>
            <person name="Huang Z."/>
            <person name="Pippel M."/>
            <person name="Hughes G.M."/>
            <person name="Lavrichenko K."/>
            <person name="Devanna P."/>
            <person name="Winkler S."/>
            <person name="Jermiin L.S."/>
            <person name="Skirmuntt E.C."/>
            <person name="Katzourakis A."/>
            <person name="Burkitt-Gray L."/>
            <person name="Ray D.A."/>
            <person name="Sullivan K.A.M."/>
            <person name="Roscito J.G."/>
            <person name="Kirilenko B.M."/>
            <person name="Davalos L.M."/>
            <person name="Corthals A.P."/>
            <person name="Power M.L."/>
            <person name="Jones G."/>
            <person name="Ransome R.D."/>
            <person name="Dechmann D.K.N."/>
            <person name="Locatelli A.G."/>
            <person name="Puechmaille S.J."/>
            <person name="Fedrigo O."/>
            <person name="Jarvis E.D."/>
            <person name="Hiller M."/>
            <person name="Vernes S.C."/>
            <person name="Myers E.W."/>
            <person name="Teeling E.C."/>
        </authorList>
    </citation>
    <scope>NUCLEOTIDE SEQUENCE [LARGE SCALE GENOMIC DNA]</scope>
    <source>
        <strain evidence="2">MRouAeg1</strain>
        <tissue evidence="2">Muscle</tissue>
    </source>
</reference>
<accession>A0A7J8BRV1</accession>
<evidence type="ECO:0000313" key="2">
    <source>
        <dbReference type="EMBL" id="KAF6401557.1"/>
    </source>
</evidence>
<protein>
    <submittedName>
        <fullName evidence="2">Uncharacterized protein</fullName>
    </submittedName>
</protein>
<feature type="region of interest" description="Disordered" evidence="1">
    <location>
        <begin position="62"/>
        <end position="88"/>
    </location>
</feature>
<dbReference type="Proteomes" id="UP000593571">
    <property type="component" value="Unassembled WGS sequence"/>
</dbReference>
<keyword evidence="3" id="KW-1185">Reference proteome</keyword>
<comment type="caution">
    <text evidence="2">The sequence shown here is derived from an EMBL/GenBank/DDBJ whole genome shotgun (WGS) entry which is preliminary data.</text>
</comment>
<name>A0A7J8BRV1_ROUAE</name>
<organism evidence="2 3">
    <name type="scientific">Rousettus aegyptiacus</name>
    <name type="common">Egyptian fruit bat</name>
    <name type="synonym">Pteropus aegyptiacus</name>
    <dbReference type="NCBI Taxonomy" id="9407"/>
    <lineage>
        <taxon>Eukaryota</taxon>
        <taxon>Metazoa</taxon>
        <taxon>Chordata</taxon>
        <taxon>Craniata</taxon>
        <taxon>Vertebrata</taxon>
        <taxon>Euteleostomi</taxon>
        <taxon>Mammalia</taxon>
        <taxon>Eutheria</taxon>
        <taxon>Laurasiatheria</taxon>
        <taxon>Chiroptera</taxon>
        <taxon>Yinpterochiroptera</taxon>
        <taxon>Pteropodoidea</taxon>
        <taxon>Pteropodidae</taxon>
        <taxon>Rousettinae</taxon>
        <taxon>Rousettus</taxon>
    </lineage>
</organism>
<evidence type="ECO:0000256" key="1">
    <source>
        <dbReference type="SAM" id="MobiDB-lite"/>
    </source>
</evidence>
<feature type="compositionally biased region" description="Basic and acidic residues" evidence="1">
    <location>
        <begin position="78"/>
        <end position="88"/>
    </location>
</feature>
<evidence type="ECO:0000313" key="3">
    <source>
        <dbReference type="Proteomes" id="UP000593571"/>
    </source>
</evidence>
<dbReference type="EMBL" id="JACASE010000016">
    <property type="protein sequence ID" value="KAF6401557.1"/>
    <property type="molecule type" value="Genomic_DNA"/>
</dbReference>
<sequence length="291" mass="31932">MERGLVSPPCFQESARGERWIEELEWLSKKKPEREDLGTSQPIPITKKMRVFWRERRRASTRERDGIGRVETLQPGGKGREGGQERRPSDFWESAGWHIASSLLETQVILQGKGRRTPTWLSAQQGCLLGCLRRLGHGFYFNWPCSLRLVTQGQGHQSRKGEIAAPGNPKGLIFASHGRVTLPKPLGHPTLKFPLWSLPGRDTALASPRAAGGTVAVGKGATHALLGNASVPRKSPFVLRQPSLSPWTAEGGPTQRPGPQVILGCTHLPSRPCSCDPPSPTHWHPPSSSQS</sequence>
<dbReference type="AlphaFoldDB" id="A0A7J8BRV1"/>
<proteinExistence type="predicted"/>